<feature type="coiled-coil region" evidence="1">
    <location>
        <begin position="70"/>
        <end position="125"/>
    </location>
</feature>
<evidence type="ECO:0000313" key="2">
    <source>
        <dbReference type="EMBL" id="MBH1939713.1"/>
    </source>
</evidence>
<name>A0A8J7L205_9FIRM</name>
<reference evidence="2" key="1">
    <citation type="submission" date="2020-12" db="EMBL/GenBank/DDBJ databases">
        <title>M. sibirica DSM 26468T genome.</title>
        <authorList>
            <person name="Thieme N."/>
            <person name="Rettenmaier R."/>
            <person name="Zverlov V."/>
            <person name="Liebl W."/>
        </authorList>
    </citation>
    <scope>NUCLEOTIDE SEQUENCE</scope>
    <source>
        <strain evidence="2">DSM 26468</strain>
    </source>
</reference>
<keyword evidence="3" id="KW-1185">Reference proteome</keyword>
<dbReference type="Pfam" id="PF06188">
    <property type="entry name" value="HrpE"/>
    <property type="match status" value="1"/>
</dbReference>
<evidence type="ECO:0000313" key="3">
    <source>
        <dbReference type="Proteomes" id="UP000623269"/>
    </source>
</evidence>
<evidence type="ECO:0000256" key="1">
    <source>
        <dbReference type="SAM" id="Coils"/>
    </source>
</evidence>
<comment type="caution">
    <text evidence="2">The sequence shown here is derived from an EMBL/GenBank/DDBJ whole genome shotgun (WGS) entry which is preliminary data.</text>
</comment>
<dbReference type="RefSeq" id="WP_197659946.1">
    <property type="nucleotide sequence ID" value="NZ_JAEAGR010000002.1"/>
</dbReference>
<proteinExistence type="predicted"/>
<protein>
    <submittedName>
        <fullName evidence="2">ATPase</fullName>
    </submittedName>
</protein>
<keyword evidence="1" id="KW-0175">Coiled coil</keyword>
<accession>A0A8J7L205</accession>
<gene>
    <name evidence="2" type="ORF">I5677_02245</name>
</gene>
<dbReference type="AlphaFoldDB" id="A0A8J7L205"/>
<dbReference type="EMBL" id="JAEAGR010000002">
    <property type="protein sequence ID" value="MBH1939713.1"/>
    <property type="molecule type" value="Genomic_DNA"/>
</dbReference>
<sequence length="213" mass="24765">MGASRIEQLIEDIYEFVESCRMQPLSSTKVIVPKDELYDLLDELRLRTPDEIKRYQKIIANRDAILSDAEEKAESILAQTREKAKQLLNEHEIMQQAYYEANEMIMQASQEADRIRSDAQREADQIRTGALVYSNDVLTEVERTLANAYDNALTRYDSFIGALKGNLEIVGHNKRELHEQLYPQDKTMEDSQGDVYQEEEFEFDENTFLDDIN</sequence>
<organism evidence="2 3">
    <name type="scientific">Mobilitalea sibirica</name>
    <dbReference type="NCBI Taxonomy" id="1462919"/>
    <lineage>
        <taxon>Bacteria</taxon>
        <taxon>Bacillati</taxon>
        <taxon>Bacillota</taxon>
        <taxon>Clostridia</taxon>
        <taxon>Lachnospirales</taxon>
        <taxon>Lachnospiraceae</taxon>
        <taxon>Mobilitalea</taxon>
    </lineage>
</organism>
<dbReference type="Proteomes" id="UP000623269">
    <property type="component" value="Unassembled WGS sequence"/>
</dbReference>
<dbReference type="InterPro" id="IPR009335">
    <property type="entry name" value="T3SS_HrpE/ATPase_suE"/>
</dbReference>